<dbReference type="AlphaFoldDB" id="A0A1M4WN59"/>
<evidence type="ECO:0000313" key="1">
    <source>
        <dbReference type="EMBL" id="SHE82600.1"/>
    </source>
</evidence>
<dbReference type="STRING" id="1121881.SAMN02745225_01724"/>
<organism evidence="1 2">
    <name type="scientific">Ferrithrix thermotolerans DSM 19514</name>
    <dbReference type="NCBI Taxonomy" id="1121881"/>
    <lineage>
        <taxon>Bacteria</taxon>
        <taxon>Bacillati</taxon>
        <taxon>Actinomycetota</taxon>
        <taxon>Acidimicrobiia</taxon>
        <taxon>Acidimicrobiales</taxon>
        <taxon>Acidimicrobiaceae</taxon>
        <taxon>Ferrithrix</taxon>
    </lineage>
</organism>
<evidence type="ECO:0008006" key="3">
    <source>
        <dbReference type="Google" id="ProtNLM"/>
    </source>
</evidence>
<sequence>MTRPSAAVVGMGQLGRVVGEALLCDGWTVTGFKRSNQDYSSFDPSLAVIATGEDDLSPVLSALPNSWLGRLVLLQNELLPSSWLMHGVENPTVFVVWFSKKAGQVVREYRPSLIFGPVAHEIQSAMNQVGVSTEILSGNEDLVEALLLKNTYIWSQNIVSLAVDDPRAERVLTNDRNILSEIIRETLEVQKSIVGSSVDVRSIEEQVLEVISRDGDKKLGGRSAAARLRRLLTLADTEQVLVPTIQSIAQRVGVDS</sequence>
<protein>
    <recommendedName>
        <fullName evidence="3">Ketopantoate reductase</fullName>
    </recommendedName>
</protein>
<gene>
    <name evidence="1" type="ORF">SAMN02745225_01724</name>
</gene>
<name>A0A1M4WN59_9ACTN</name>
<evidence type="ECO:0000313" key="2">
    <source>
        <dbReference type="Proteomes" id="UP000184295"/>
    </source>
</evidence>
<dbReference type="OrthoDB" id="9776294at2"/>
<dbReference type="EMBL" id="FQUL01000027">
    <property type="protein sequence ID" value="SHE82600.1"/>
    <property type="molecule type" value="Genomic_DNA"/>
</dbReference>
<dbReference type="RefSeq" id="WP_072791361.1">
    <property type="nucleotide sequence ID" value="NZ_FQUL01000027.1"/>
</dbReference>
<accession>A0A1M4WN59</accession>
<reference evidence="2" key="1">
    <citation type="submission" date="2016-11" db="EMBL/GenBank/DDBJ databases">
        <authorList>
            <person name="Varghese N."/>
            <person name="Submissions S."/>
        </authorList>
    </citation>
    <scope>NUCLEOTIDE SEQUENCE [LARGE SCALE GENOMIC DNA]</scope>
    <source>
        <strain evidence="2">DSM 19514</strain>
    </source>
</reference>
<keyword evidence="2" id="KW-1185">Reference proteome</keyword>
<dbReference type="Proteomes" id="UP000184295">
    <property type="component" value="Unassembled WGS sequence"/>
</dbReference>
<proteinExistence type="predicted"/>